<feature type="domain" description="LD-carboxypeptidase C-terminal" evidence="5">
    <location>
        <begin position="161"/>
        <end position="269"/>
    </location>
</feature>
<dbReference type="Gene3D" id="3.50.30.60">
    <property type="entry name" value="LD-carboxypeptidase A C-terminal domain-like"/>
    <property type="match status" value="1"/>
</dbReference>
<dbReference type="PANTHER" id="PTHR30237:SF5">
    <property type="entry name" value="CARBOXYPEPTIDASE VC_A0337-RELATED"/>
    <property type="match status" value="1"/>
</dbReference>
<gene>
    <name evidence="6" type="ORF">ENM15_02465</name>
</gene>
<feature type="active site" description="Charge relay system" evidence="3">
    <location>
        <position position="192"/>
    </location>
</feature>
<evidence type="ECO:0000256" key="3">
    <source>
        <dbReference type="PIRSR" id="PIRSR028757-1"/>
    </source>
</evidence>
<accession>A0A7V5XFU7</accession>
<keyword evidence="2" id="KW-0378">Hydrolase</keyword>
<evidence type="ECO:0000256" key="2">
    <source>
        <dbReference type="ARBA" id="ARBA00022801"/>
    </source>
</evidence>
<keyword evidence="6" id="KW-0645">Protease</keyword>
<dbReference type="Pfam" id="PF02016">
    <property type="entry name" value="Peptidase_S66"/>
    <property type="match status" value="1"/>
</dbReference>
<dbReference type="AlphaFoldDB" id="A0A7V5XFU7"/>
<name>A0A7V5XFU7_9BACT</name>
<comment type="caution">
    <text evidence="6">The sequence shown here is derived from an EMBL/GenBank/DDBJ whole genome shotgun (WGS) entry which is preliminary data.</text>
</comment>
<dbReference type="SUPFAM" id="SSF141986">
    <property type="entry name" value="LD-carboxypeptidase A C-terminal domain-like"/>
    <property type="match status" value="1"/>
</dbReference>
<organism evidence="6">
    <name type="scientific">Thermodesulfobacterium geofontis</name>
    <dbReference type="NCBI Taxonomy" id="1295609"/>
    <lineage>
        <taxon>Bacteria</taxon>
        <taxon>Pseudomonadati</taxon>
        <taxon>Thermodesulfobacteriota</taxon>
        <taxon>Thermodesulfobacteria</taxon>
        <taxon>Thermodesulfobacteriales</taxon>
        <taxon>Thermodesulfobacteriaceae</taxon>
        <taxon>Thermodesulfobacterium</taxon>
    </lineage>
</organism>
<proteinExistence type="inferred from homology"/>
<feature type="active site" description="Charge relay system" evidence="3">
    <location>
        <position position="255"/>
    </location>
</feature>
<dbReference type="InterPro" id="IPR027478">
    <property type="entry name" value="LdcA_N"/>
</dbReference>
<dbReference type="SUPFAM" id="SSF52317">
    <property type="entry name" value="Class I glutamine amidotransferase-like"/>
    <property type="match status" value="1"/>
</dbReference>
<dbReference type="PIRSF" id="PIRSF028757">
    <property type="entry name" value="LD-carboxypeptidase"/>
    <property type="match status" value="1"/>
</dbReference>
<dbReference type="InterPro" id="IPR003507">
    <property type="entry name" value="S66_fam"/>
</dbReference>
<feature type="active site" description="Nucleophile" evidence="3">
    <location>
        <position position="101"/>
    </location>
</feature>
<protein>
    <submittedName>
        <fullName evidence="6">LD-carboxypeptidase</fullName>
    </submittedName>
</protein>
<dbReference type="GO" id="GO:0004180">
    <property type="term" value="F:carboxypeptidase activity"/>
    <property type="evidence" value="ECO:0007669"/>
    <property type="project" value="UniProtKB-KW"/>
</dbReference>
<dbReference type="InterPro" id="IPR040921">
    <property type="entry name" value="Peptidase_S66C"/>
</dbReference>
<evidence type="ECO:0000256" key="1">
    <source>
        <dbReference type="ARBA" id="ARBA00010233"/>
    </source>
</evidence>
<sequence length="286" mass="32531">MEKEIKIVLFSPSSPPSIRSYQRGIKVLRKNNIPFKSFVDFSDSSSSFKAFLFYELITTKEYDFIWAVRGGFGAIKLIPYLDEIFSENKKINIYSSLIGFSDVTALHLYFYKKFKRKGLHAPMIVNLPDLNEESLRNLLEVIAGNKDIELEGFAYKEGEAEGILLGGNLVTLASLCGTFYLPIEKSLILMIEETKEKKYRIERAFLQVVFTLGIENIKGIIIGDMGKINSLDFLKGIEEFLPKHIPIAYAFSFGHIKNNLPLIIGEKAYLVVKNGKAKLFQRSFKI</sequence>
<keyword evidence="6" id="KW-0121">Carboxypeptidase</keyword>
<dbReference type="Pfam" id="PF17676">
    <property type="entry name" value="Peptidase_S66C"/>
    <property type="match status" value="1"/>
</dbReference>
<dbReference type="InterPro" id="IPR027461">
    <property type="entry name" value="Carboxypeptidase_A_C_sf"/>
</dbReference>
<reference evidence="6" key="1">
    <citation type="journal article" date="2020" name="mSystems">
        <title>Genome- and Community-Level Interaction Insights into Carbon Utilization and Element Cycling Functions of Hydrothermarchaeota in Hydrothermal Sediment.</title>
        <authorList>
            <person name="Zhou Z."/>
            <person name="Liu Y."/>
            <person name="Xu W."/>
            <person name="Pan J."/>
            <person name="Luo Z.H."/>
            <person name="Li M."/>
        </authorList>
    </citation>
    <scope>NUCLEOTIDE SEQUENCE [LARGE SCALE GENOMIC DNA]</scope>
    <source>
        <strain evidence="6">SpSt-106</strain>
    </source>
</reference>
<dbReference type="CDD" id="cd07025">
    <property type="entry name" value="Peptidase_S66"/>
    <property type="match status" value="1"/>
</dbReference>
<dbReference type="Gene3D" id="3.40.50.10740">
    <property type="entry name" value="Class I glutamine amidotransferase-like"/>
    <property type="match status" value="1"/>
</dbReference>
<evidence type="ECO:0000313" key="6">
    <source>
        <dbReference type="EMBL" id="HHQ15667.1"/>
    </source>
</evidence>
<dbReference type="InterPro" id="IPR040449">
    <property type="entry name" value="Peptidase_S66_N"/>
</dbReference>
<feature type="domain" description="LD-carboxypeptidase N-terminal" evidence="4">
    <location>
        <begin position="7"/>
        <end position="120"/>
    </location>
</feature>
<dbReference type="EMBL" id="DRWR01000043">
    <property type="protein sequence ID" value="HHQ15667.1"/>
    <property type="molecule type" value="Genomic_DNA"/>
</dbReference>
<dbReference type="InterPro" id="IPR029062">
    <property type="entry name" value="Class_I_gatase-like"/>
</dbReference>
<evidence type="ECO:0000259" key="5">
    <source>
        <dbReference type="Pfam" id="PF17676"/>
    </source>
</evidence>
<comment type="similarity">
    <text evidence="1">Belongs to the peptidase S66 family.</text>
</comment>
<dbReference type="PANTHER" id="PTHR30237">
    <property type="entry name" value="MURAMOYLTETRAPEPTIDE CARBOXYPEPTIDASE"/>
    <property type="match status" value="1"/>
</dbReference>
<evidence type="ECO:0000259" key="4">
    <source>
        <dbReference type="Pfam" id="PF02016"/>
    </source>
</evidence>